<sequence>MVIRSSTNEHYSYYLHFHLASGGFSGFEDDTVEQTGITLTGTTSTAYVYWYPKDEDTRPLLIDTQGSSTSWYQRRYLDSNEWDPVKDPPTRIGTETKILPQGNEPTGLSVEAKVGIGIGTGLGGAGLGGLIGVVAWKWPSIVSFIIARL</sequence>
<name>L1LB32_THEEQ</name>
<keyword evidence="2" id="KW-1185">Reference proteome</keyword>
<accession>L1LB32</accession>
<evidence type="ECO:0000313" key="1">
    <source>
        <dbReference type="EMBL" id="EKX72485.1"/>
    </source>
</evidence>
<dbReference type="GeneID" id="15805123"/>
<proteinExistence type="predicted"/>
<organism evidence="1 2">
    <name type="scientific">Theileria equi strain WA</name>
    <dbReference type="NCBI Taxonomy" id="1537102"/>
    <lineage>
        <taxon>Eukaryota</taxon>
        <taxon>Sar</taxon>
        <taxon>Alveolata</taxon>
        <taxon>Apicomplexa</taxon>
        <taxon>Aconoidasida</taxon>
        <taxon>Piroplasmida</taxon>
        <taxon>Theileriidae</taxon>
        <taxon>Theileria</taxon>
    </lineage>
</organism>
<dbReference type="Proteomes" id="UP000031512">
    <property type="component" value="Unassembled WGS sequence"/>
</dbReference>
<gene>
    <name evidence="1" type="ORF">BEWA_049520</name>
</gene>
<comment type="caution">
    <text evidence="1">The sequence shown here is derived from an EMBL/GenBank/DDBJ whole genome shotgun (WGS) entry which is preliminary data.</text>
</comment>
<dbReference type="KEGG" id="beq:BEWA_049520"/>
<dbReference type="RefSeq" id="XP_004831937.1">
    <property type="nucleotide sequence ID" value="XM_004831880.1"/>
</dbReference>
<reference evidence="1 2" key="1">
    <citation type="journal article" date="2012" name="BMC Genomics">
        <title>Comparative genomic analysis and phylogenetic position of Theileria equi.</title>
        <authorList>
            <person name="Kappmeyer L.S."/>
            <person name="Thiagarajan M."/>
            <person name="Herndon D.R."/>
            <person name="Ramsay J.D."/>
            <person name="Caler E."/>
            <person name="Djikeng A."/>
            <person name="Gillespie J.J."/>
            <person name="Lau A.O."/>
            <person name="Roalson E.H."/>
            <person name="Silva J.C."/>
            <person name="Silva M.G."/>
            <person name="Suarez C.E."/>
            <person name="Ueti M.W."/>
            <person name="Nene V.M."/>
            <person name="Mealey R.H."/>
            <person name="Knowles D.P."/>
            <person name="Brayton K.A."/>
        </authorList>
    </citation>
    <scope>NUCLEOTIDE SEQUENCE [LARGE SCALE GENOMIC DNA]</scope>
    <source>
        <strain evidence="1 2">WA</strain>
    </source>
</reference>
<protein>
    <submittedName>
        <fullName evidence="1">Uncharacterized protein</fullName>
    </submittedName>
</protein>
<dbReference type="VEuPathDB" id="PiroplasmaDB:BEWA_049520"/>
<dbReference type="AlphaFoldDB" id="L1LB32"/>
<dbReference type="EMBL" id="ACOU01000007">
    <property type="protein sequence ID" value="EKX72485.1"/>
    <property type="molecule type" value="Genomic_DNA"/>
</dbReference>
<evidence type="ECO:0000313" key="2">
    <source>
        <dbReference type="Proteomes" id="UP000031512"/>
    </source>
</evidence>